<proteinExistence type="predicted"/>
<dbReference type="GeneID" id="81372556"/>
<organism evidence="1 2">
    <name type="scientific">Penicillium cosmopolitanum</name>
    <dbReference type="NCBI Taxonomy" id="1131564"/>
    <lineage>
        <taxon>Eukaryota</taxon>
        <taxon>Fungi</taxon>
        <taxon>Dikarya</taxon>
        <taxon>Ascomycota</taxon>
        <taxon>Pezizomycotina</taxon>
        <taxon>Eurotiomycetes</taxon>
        <taxon>Eurotiomycetidae</taxon>
        <taxon>Eurotiales</taxon>
        <taxon>Aspergillaceae</taxon>
        <taxon>Penicillium</taxon>
    </lineage>
</organism>
<accession>A0A9W9VNG8</accession>
<evidence type="ECO:0000313" key="2">
    <source>
        <dbReference type="Proteomes" id="UP001147747"/>
    </source>
</evidence>
<reference evidence="1" key="2">
    <citation type="journal article" date="2023" name="IMA Fungus">
        <title>Comparative genomic study of the Penicillium genus elucidates a diverse pangenome and 15 lateral gene transfer events.</title>
        <authorList>
            <person name="Petersen C."/>
            <person name="Sorensen T."/>
            <person name="Nielsen M.R."/>
            <person name="Sondergaard T.E."/>
            <person name="Sorensen J.L."/>
            <person name="Fitzpatrick D.A."/>
            <person name="Frisvad J.C."/>
            <person name="Nielsen K.L."/>
        </authorList>
    </citation>
    <scope>NUCLEOTIDE SEQUENCE</scope>
    <source>
        <strain evidence="1">IBT 29677</strain>
    </source>
</reference>
<keyword evidence="2" id="KW-1185">Reference proteome</keyword>
<name>A0A9W9VNG8_9EURO</name>
<dbReference type="AlphaFoldDB" id="A0A9W9VNG8"/>
<dbReference type="InterPro" id="IPR029044">
    <property type="entry name" value="Nucleotide-diphossugar_trans"/>
</dbReference>
<dbReference type="Gene3D" id="3.90.550.10">
    <property type="entry name" value="Spore Coat Polysaccharide Biosynthesis Protein SpsA, Chain A"/>
    <property type="match status" value="1"/>
</dbReference>
<gene>
    <name evidence="1" type="ORF">N7509_008939</name>
</gene>
<dbReference type="SUPFAM" id="SSF53448">
    <property type="entry name" value="Nucleotide-diphospho-sugar transferases"/>
    <property type="match status" value="1"/>
</dbReference>
<evidence type="ECO:0008006" key="3">
    <source>
        <dbReference type="Google" id="ProtNLM"/>
    </source>
</evidence>
<dbReference type="EMBL" id="JAPZBU010000009">
    <property type="protein sequence ID" value="KAJ5386398.1"/>
    <property type="molecule type" value="Genomic_DNA"/>
</dbReference>
<dbReference type="Proteomes" id="UP001147747">
    <property type="component" value="Unassembled WGS sequence"/>
</dbReference>
<dbReference type="RefSeq" id="XP_056484196.1">
    <property type="nucleotide sequence ID" value="XM_056633576.1"/>
</dbReference>
<sequence>MLQNTSSSRPDDFMSKKLVAFCLFSIGFTVWLLFGAPPPNNLNVPDIEADQQQQSIYKGRHAISTFLTSKADEAETEIDDEDGYFVSTRILVYQLLHSPSTKLRDPVPIIVLVTPEVRENKRHRLREDGAIVIEVDHVAHSMPVTLSRWSEMATKLRLFDPTTVLFLEADVVLTRPIDRIFLDPSTEPVETDKTIIDNPELGKPPAKYVMAASAESFQREHEYPFLDRENTVRHFNGGVFIYSPSSELFKFYTNLLNLPELYYTGVPDQDLLNHAHRWGGPMPWRRLHWSWYINWSNDNDLNGKMALLNANWWGSGMRTPAVEQFALARRWEMEGFWMGKAHSSSSKK</sequence>
<comment type="caution">
    <text evidence="1">The sequence shown here is derived from an EMBL/GenBank/DDBJ whole genome shotgun (WGS) entry which is preliminary data.</text>
</comment>
<dbReference type="InterPro" id="IPR050587">
    <property type="entry name" value="GNT1/Glycosyltrans_8"/>
</dbReference>
<dbReference type="PANTHER" id="PTHR11183">
    <property type="entry name" value="GLYCOGENIN SUBFAMILY MEMBER"/>
    <property type="match status" value="1"/>
</dbReference>
<dbReference type="OrthoDB" id="2014201at2759"/>
<protein>
    <recommendedName>
        <fullName evidence="3">Nucleotide-diphospho-sugar transferase</fullName>
    </recommendedName>
</protein>
<evidence type="ECO:0000313" key="1">
    <source>
        <dbReference type="EMBL" id="KAJ5386398.1"/>
    </source>
</evidence>
<reference evidence="1" key="1">
    <citation type="submission" date="2022-12" db="EMBL/GenBank/DDBJ databases">
        <authorList>
            <person name="Petersen C."/>
        </authorList>
    </citation>
    <scope>NUCLEOTIDE SEQUENCE</scope>
    <source>
        <strain evidence="1">IBT 29677</strain>
    </source>
</reference>